<gene>
    <name evidence="2" type="ORF">D1639_02515</name>
</gene>
<dbReference type="AlphaFoldDB" id="A0A7C9N885"/>
<dbReference type="EMBL" id="QWKH01000009">
    <property type="protein sequence ID" value="NBI33925.1"/>
    <property type="molecule type" value="Genomic_DNA"/>
</dbReference>
<evidence type="ECO:0000313" key="2">
    <source>
        <dbReference type="EMBL" id="NBI33925.1"/>
    </source>
</evidence>
<accession>A0A7C9N885</accession>
<feature type="region of interest" description="Disordered" evidence="1">
    <location>
        <begin position="1"/>
        <end position="47"/>
    </location>
</feature>
<organism evidence="2">
    <name type="scientific">Muribaculaceae bacterium Z82</name>
    <dbReference type="NCBI Taxonomy" id="2304548"/>
    <lineage>
        <taxon>Bacteria</taxon>
        <taxon>Pseudomonadati</taxon>
        <taxon>Bacteroidota</taxon>
        <taxon>Bacteroidia</taxon>
        <taxon>Bacteroidales</taxon>
        <taxon>Muribaculaceae</taxon>
    </lineage>
</organism>
<dbReference type="Pfam" id="PF10722">
    <property type="entry name" value="YbjN"/>
    <property type="match status" value="1"/>
</dbReference>
<feature type="compositionally biased region" description="Basic and acidic residues" evidence="1">
    <location>
        <begin position="29"/>
        <end position="45"/>
    </location>
</feature>
<evidence type="ECO:0000256" key="1">
    <source>
        <dbReference type="SAM" id="MobiDB-lite"/>
    </source>
</evidence>
<evidence type="ECO:0008006" key="3">
    <source>
        <dbReference type="Google" id="ProtNLM"/>
    </source>
</evidence>
<protein>
    <recommendedName>
        <fullName evidence="3">YbjN domain-containing protein</fullName>
    </recommendedName>
</protein>
<sequence length="191" mass="21422">MVGRWRAAWSSTIARRRPSTSTTTCTASKPREGRPGRRRTDREPTKGAIMASGASNAQLFCDLLDEKEIKYQTNDLQDGDVLVQMSWNAENAPTIEIYVILDGDGESCAIRALPQVRVPENKLEGVWSLANSLNARFRWARFYTDSDNDVVLQCDAVLTETTAADVCFELSLRLLNIADEAYPDMMKQLWA</sequence>
<name>A0A7C9N885_9BACT</name>
<comment type="caution">
    <text evidence="2">The sequence shown here is derived from an EMBL/GenBank/DDBJ whole genome shotgun (WGS) entry which is preliminary data.</text>
</comment>
<proteinExistence type="predicted"/>
<dbReference type="InterPro" id="IPR019660">
    <property type="entry name" value="Put_sensory_transdc_reg_YbjN"/>
</dbReference>
<reference evidence="2" key="1">
    <citation type="submission" date="2018-08" db="EMBL/GenBank/DDBJ databases">
        <title>Murine metabolic-syndrome-specific gut microbial biobank.</title>
        <authorList>
            <person name="Liu C."/>
        </authorList>
    </citation>
    <scope>NUCLEOTIDE SEQUENCE [LARGE SCALE GENOMIC DNA]</scope>
    <source>
        <strain evidence="2">Z82</strain>
    </source>
</reference>
<feature type="compositionally biased region" description="Low complexity" evidence="1">
    <location>
        <begin position="19"/>
        <end position="28"/>
    </location>
</feature>